<gene>
    <name evidence="9" type="primary">LOC112285782</name>
    <name evidence="8" type="ORF">PHYPA_011678</name>
</gene>
<proteinExistence type="inferred from homology"/>
<reference evidence="8 10" key="2">
    <citation type="journal article" date="2018" name="Plant J.">
        <title>The Physcomitrella patens chromosome-scale assembly reveals moss genome structure and evolution.</title>
        <authorList>
            <person name="Lang D."/>
            <person name="Ullrich K.K."/>
            <person name="Murat F."/>
            <person name="Fuchs J."/>
            <person name="Jenkins J."/>
            <person name="Haas F.B."/>
            <person name="Piednoel M."/>
            <person name="Gundlach H."/>
            <person name="Van Bel M."/>
            <person name="Meyberg R."/>
            <person name="Vives C."/>
            <person name="Morata J."/>
            <person name="Symeonidi A."/>
            <person name="Hiss M."/>
            <person name="Muchero W."/>
            <person name="Kamisugi Y."/>
            <person name="Saleh O."/>
            <person name="Blanc G."/>
            <person name="Decker E.L."/>
            <person name="van Gessel N."/>
            <person name="Grimwood J."/>
            <person name="Hayes R.D."/>
            <person name="Graham S.W."/>
            <person name="Gunter L.E."/>
            <person name="McDaniel S.F."/>
            <person name="Hoernstein S.N.W."/>
            <person name="Larsson A."/>
            <person name="Li F.W."/>
            <person name="Perroud P.F."/>
            <person name="Phillips J."/>
            <person name="Ranjan P."/>
            <person name="Rokshar D.S."/>
            <person name="Rothfels C.J."/>
            <person name="Schneider L."/>
            <person name="Shu S."/>
            <person name="Stevenson D.W."/>
            <person name="Thummler F."/>
            <person name="Tillich M."/>
            <person name="Villarreal Aguilar J.C."/>
            <person name="Widiez T."/>
            <person name="Wong G.K."/>
            <person name="Wymore A."/>
            <person name="Zhang Y."/>
            <person name="Zimmer A.D."/>
            <person name="Quatrano R.S."/>
            <person name="Mayer K.F.X."/>
            <person name="Goodstein D."/>
            <person name="Casacuberta J.M."/>
            <person name="Vandepoele K."/>
            <person name="Reski R."/>
            <person name="Cuming A.C."/>
            <person name="Tuskan G.A."/>
            <person name="Maumus F."/>
            <person name="Salse J."/>
            <person name="Schmutz J."/>
            <person name="Rensing S.A."/>
        </authorList>
    </citation>
    <scope>NUCLEOTIDE SEQUENCE [LARGE SCALE GENOMIC DNA]</scope>
    <source>
        <strain evidence="9 10">cv. Gransden 2004</strain>
    </source>
</reference>
<dbReference type="PaxDb" id="3218-PP1S114_165V6.1"/>
<dbReference type="EnsemblPlants" id="Pp3c8_17060V3.1">
    <property type="protein sequence ID" value="Pp3c8_17060V3.1"/>
    <property type="gene ID" value="Pp3c8_17060"/>
</dbReference>
<evidence type="ECO:0000256" key="3">
    <source>
        <dbReference type="ARBA" id="ARBA00023295"/>
    </source>
</evidence>
<evidence type="ECO:0000259" key="6">
    <source>
        <dbReference type="Pfam" id="PF18368"/>
    </source>
</evidence>
<organism evidence="8">
    <name type="scientific">Physcomitrium patens</name>
    <name type="common">Spreading-leaved earth moss</name>
    <name type="synonym">Physcomitrella patens</name>
    <dbReference type="NCBI Taxonomy" id="3218"/>
    <lineage>
        <taxon>Eukaryota</taxon>
        <taxon>Viridiplantae</taxon>
        <taxon>Streptophyta</taxon>
        <taxon>Embryophyta</taxon>
        <taxon>Bryophyta</taxon>
        <taxon>Bryophytina</taxon>
        <taxon>Bryopsida</taxon>
        <taxon>Funariidae</taxon>
        <taxon>Funariales</taxon>
        <taxon>Funariaceae</taxon>
        <taxon>Physcomitrium</taxon>
    </lineage>
</organism>
<dbReference type="Gene3D" id="2.60.40.10">
    <property type="entry name" value="Immunoglobulins"/>
    <property type="match status" value="3"/>
</dbReference>
<dbReference type="GeneID" id="112285782"/>
<dbReference type="Gene3D" id="2.60.120.260">
    <property type="entry name" value="Galactose-binding domain-like"/>
    <property type="match status" value="1"/>
</dbReference>
<dbReference type="Gramene" id="Pp3c8_17060V3.4">
    <property type="protein sequence ID" value="Pp3c8_17060V3.4"/>
    <property type="gene ID" value="Pp3c8_17060"/>
</dbReference>
<dbReference type="AlphaFoldDB" id="A0A2K1K7N8"/>
<reference evidence="8 10" key="1">
    <citation type="journal article" date="2008" name="Science">
        <title>The Physcomitrella genome reveals evolutionary insights into the conquest of land by plants.</title>
        <authorList>
            <person name="Rensing S."/>
            <person name="Lang D."/>
            <person name="Zimmer A."/>
            <person name="Terry A."/>
            <person name="Salamov A."/>
            <person name="Shapiro H."/>
            <person name="Nishiyama T."/>
            <person name="Perroud P.-F."/>
            <person name="Lindquist E."/>
            <person name="Kamisugi Y."/>
            <person name="Tanahashi T."/>
            <person name="Sakakibara K."/>
            <person name="Fujita T."/>
            <person name="Oishi K."/>
            <person name="Shin-I T."/>
            <person name="Kuroki Y."/>
            <person name="Toyoda A."/>
            <person name="Suzuki Y."/>
            <person name="Hashimoto A."/>
            <person name="Yamaguchi K."/>
            <person name="Sugano A."/>
            <person name="Kohara Y."/>
            <person name="Fujiyama A."/>
            <person name="Anterola A."/>
            <person name="Aoki S."/>
            <person name="Ashton N."/>
            <person name="Barbazuk W.B."/>
            <person name="Barker E."/>
            <person name="Bennetzen J."/>
            <person name="Bezanilla M."/>
            <person name="Blankenship R."/>
            <person name="Cho S.H."/>
            <person name="Dutcher S."/>
            <person name="Estelle M."/>
            <person name="Fawcett J.A."/>
            <person name="Gundlach H."/>
            <person name="Hanada K."/>
            <person name="Heyl A."/>
            <person name="Hicks K.A."/>
            <person name="Hugh J."/>
            <person name="Lohr M."/>
            <person name="Mayer K."/>
            <person name="Melkozernov A."/>
            <person name="Murata T."/>
            <person name="Nelson D."/>
            <person name="Pils B."/>
            <person name="Prigge M."/>
            <person name="Reiss B."/>
            <person name="Renner T."/>
            <person name="Rombauts S."/>
            <person name="Rushton P."/>
            <person name="Sanderfoot A."/>
            <person name="Schween G."/>
            <person name="Shiu S.-H."/>
            <person name="Stueber K."/>
            <person name="Theodoulou F.L."/>
            <person name="Tu H."/>
            <person name="Van de Peer Y."/>
            <person name="Verrier P.J."/>
            <person name="Waters E."/>
            <person name="Wood A."/>
            <person name="Yang L."/>
            <person name="Cove D."/>
            <person name="Cuming A."/>
            <person name="Hasebe M."/>
            <person name="Lucas S."/>
            <person name="Mishler D.B."/>
            <person name="Reski R."/>
            <person name="Grigoriev I."/>
            <person name="Quatrano R.S."/>
            <person name="Boore J.L."/>
        </authorList>
    </citation>
    <scope>NUCLEOTIDE SEQUENCE [LARGE SCALE GENOMIC DNA]</scope>
    <source>
        <strain evidence="9 10">cv. Gransden 2004</strain>
    </source>
</reference>
<dbReference type="GO" id="GO:0005975">
    <property type="term" value="P:carbohydrate metabolic process"/>
    <property type="evidence" value="ECO:0007669"/>
    <property type="project" value="InterPro"/>
</dbReference>
<evidence type="ECO:0000313" key="10">
    <source>
        <dbReference type="Proteomes" id="UP000006727"/>
    </source>
</evidence>
<evidence type="ECO:0008006" key="11">
    <source>
        <dbReference type="Google" id="ProtNLM"/>
    </source>
</evidence>
<protein>
    <recommendedName>
        <fullName evidence="11">Beta-mannosidase</fullName>
    </recommendedName>
</protein>
<dbReference type="RefSeq" id="XP_024382681.1">
    <property type="nucleotide sequence ID" value="XM_024526913.2"/>
</dbReference>
<feature type="domain" description="Beta-mannosidase-like galactose-binding" evidence="7">
    <location>
        <begin position="36"/>
        <end position="200"/>
    </location>
</feature>
<dbReference type="Gramene" id="Pp3c8_17060V3.2">
    <property type="protein sequence ID" value="Pp3c8_17060V3.2"/>
    <property type="gene ID" value="Pp3c8_17060"/>
</dbReference>
<dbReference type="KEGG" id="ppp:112285782"/>
<dbReference type="Proteomes" id="UP000006727">
    <property type="component" value="Chromosome 8"/>
</dbReference>
<evidence type="ECO:0000256" key="1">
    <source>
        <dbReference type="ARBA" id="ARBA00007401"/>
    </source>
</evidence>
<dbReference type="GO" id="GO:0004553">
    <property type="term" value="F:hydrolase activity, hydrolyzing O-glycosyl compounds"/>
    <property type="evidence" value="ECO:0007669"/>
    <property type="project" value="InterPro"/>
</dbReference>
<dbReference type="Pfam" id="PF17786">
    <property type="entry name" value="Mannosidase_ig"/>
    <property type="match status" value="1"/>
</dbReference>
<dbReference type="SUPFAM" id="SSF49785">
    <property type="entry name" value="Galactose-binding domain-like"/>
    <property type="match status" value="1"/>
</dbReference>
<keyword evidence="10" id="KW-1185">Reference proteome</keyword>
<dbReference type="EnsemblPlants" id="Pp3c8_17060V3.2">
    <property type="protein sequence ID" value="Pp3c8_17060V3.2"/>
    <property type="gene ID" value="Pp3c8_17060"/>
</dbReference>
<dbReference type="PANTHER" id="PTHR43536:SF1">
    <property type="entry name" value="MANNOSYLGLYCOPROTEIN ENDO-BETA-MANNOSIDASE"/>
    <property type="match status" value="1"/>
</dbReference>
<evidence type="ECO:0000313" key="8">
    <source>
        <dbReference type="EMBL" id="PNR49782.1"/>
    </source>
</evidence>
<feature type="domain" description="Mannosidase Ig/CBM-like" evidence="5">
    <location>
        <begin position="686"/>
        <end position="771"/>
    </location>
</feature>
<dbReference type="SUPFAM" id="SSF49303">
    <property type="entry name" value="beta-Galactosidase/glucuronidase domain"/>
    <property type="match status" value="3"/>
</dbReference>
<dbReference type="Gene3D" id="3.20.20.80">
    <property type="entry name" value="Glycosidases"/>
    <property type="match status" value="1"/>
</dbReference>
<feature type="domain" description="Exo-beta-D-glucosaminidase Ig-fold" evidence="6">
    <location>
        <begin position="806"/>
        <end position="882"/>
    </location>
</feature>
<dbReference type="InterPro" id="IPR008979">
    <property type="entry name" value="Galactose-bd-like_sf"/>
</dbReference>
<dbReference type="Gramene" id="Pp3c8_17060V3.1">
    <property type="protein sequence ID" value="Pp3c8_17060V3.1"/>
    <property type="gene ID" value="Pp3c8_17060"/>
</dbReference>
<evidence type="ECO:0000259" key="5">
    <source>
        <dbReference type="Pfam" id="PF17786"/>
    </source>
</evidence>
<dbReference type="InterPro" id="IPR006102">
    <property type="entry name" value="Ig-like_GH2"/>
</dbReference>
<dbReference type="SUPFAM" id="SSF51445">
    <property type="entry name" value="(Trans)glycosidases"/>
    <property type="match status" value="1"/>
</dbReference>
<dbReference type="RefSeq" id="XP_024382678.1">
    <property type="nucleotide sequence ID" value="XM_024526910.2"/>
</dbReference>
<dbReference type="FunCoup" id="A0A2K1K7N8">
    <property type="interactions" value="1591"/>
</dbReference>
<dbReference type="InterPro" id="IPR041447">
    <property type="entry name" value="Mannosidase_ig"/>
</dbReference>
<dbReference type="PANTHER" id="PTHR43536">
    <property type="entry name" value="MANNOSYLGLYCOPROTEIN ENDO-BETA-MANNOSIDASE"/>
    <property type="match status" value="1"/>
</dbReference>
<dbReference type="Pfam" id="PF00703">
    <property type="entry name" value="Glyco_hydro_2"/>
    <property type="match status" value="1"/>
</dbReference>
<dbReference type="Gramene" id="Pp3c8_17060V3.3">
    <property type="protein sequence ID" value="Pp3c8_17060V3.3"/>
    <property type="gene ID" value="Pp3c8_17060"/>
</dbReference>
<comment type="similarity">
    <text evidence="1">Belongs to the glycosyl hydrolase 2 family.</text>
</comment>
<dbReference type="InterPro" id="IPR041351">
    <property type="entry name" value="Ig_GlcNase"/>
</dbReference>
<dbReference type="Pfam" id="PF18368">
    <property type="entry name" value="Ig_GlcNase"/>
    <property type="match status" value="1"/>
</dbReference>
<dbReference type="RefSeq" id="XP_024382680.1">
    <property type="nucleotide sequence ID" value="XM_024526912.2"/>
</dbReference>
<dbReference type="Pfam" id="PF22666">
    <property type="entry name" value="Glyco_hydro_2_N2"/>
    <property type="match status" value="1"/>
</dbReference>
<name>A0A2K1K7N8_PHYPA</name>
<evidence type="ECO:0000259" key="7">
    <source>
        <dbReference type="Pfam" id="PF22666"/>
    </source>
</evidence>
<dbReference type="InterPro" id="IPR013783">
    <property type="entry name" value="Ig-like_fold"/>
</dbReference>
<sequence>MATNLQSIILNEGWVAARASDVQLRGQDLTTSQFPSLNSDLWMEAVVPGTVLTTLLKNDLVPDPFYGLNNLEVPDIADVGREYYTFWFCNRFKLPRVPQDGKVWLNFRAINYQAEVFLNGFSVLLSKGMFLRHTIDITDWLNVYEENRLAVLVHPPDHPGRIPPEGGQGGDHDIAKDVAAQYVEGWDWICSIGDRNTGIWDVVSIQQTGPVRLVDPHLVATFHNSYTQADLWMTTELFNACSTRVTVTVTLNVSLDDASEFCIVDHVHTSEDIVLEGNSTKLYSIPPLPFQSPALWWPNGLGDQPLYKVDITLDVREYGESDSWSHLFGFRHIDSYIDPSTNGRTFVVNGEPIFIRGGNWIVSDGLLRLSKDRYETEVNFHADMNLNMIRIWGGALAERPEFYTACDKRGLLVWQEFWITGDCNGRGIEPSDPNWPLDHDLFLTCAHDTVKLLRNHASLALWCGGNEQHPAADINEALEKNLKIVTSGENPSMSLDGTRLYIQGSLWSGIAAGNGLFRDGPYGIQVPENFFEMDYYKYAFNPEIGNVGVPKAETIRATMPPEAWDPPSLLNGEHPNSTWDYHKYIPYADAQKLVPGQIEAFGEYDGLDDFCEKAQLVNYFQYRALFEGWNSWMWTKYTGLLIWKTQNPWPGLRGQMYDFLLDQTGAFFGLRSAAESVHVQLNLLNYNIEIVNTTREPLSESIVEASFFDLSGEKKYFDTLRGLTVAPKTTTTVGNIPLFKSINDDPTYFVLLKYLSSSGTLISRNFYWLHPAGGSYTQLGGKFRSNKFPITGSAWCTVTDGSYILHVRVANTNTEDVPNIAFGLYFTVIDADCTALDKRILPVTYSDNWFSLVPNEALDFEITFKVRESNVRPKLLLRGWNVEDTEVALEIHQ</sequence>
<dbReference type="InterPro" id="IPR043534">
    <property type="entry name" value="EBDG/EBM"/>
</dbReference>
<feature type="domain" description="Glycoside hydrolase family 2 immunoglobulin-like beta-sandwich" evidence="4">
    <location>
        <begin position="211"/>
        <end position="331"/>
    </location>
</feature>
<evidence type="ECO:0000259" key="4">
    <source>
        <dbReference type="Pfam" id="PF00703"/>
    </source>
</evidence>
<dbReference type="InterPro" id="IPR054593">
    <property type="entry name" value="Beta-mannosidase-like_N2"/>
</dbReference>
<dbReference type="EnsemblPlants" id="Pp3c8_17060V3.4">
    <property type="protein sequence ID" value="Pp3c8_17060V3.4"/>
    <property type="gene ID" value="Pp3c8_17060"/>
</dbReference>
<dbReference type="OMA" id="AWPNLHW"/>
<dbReference type="EMBL" id="ABEU02000008">
    <property type="protein sequence ID" value="PNR49782.1"/>
    <property type="molecule type" value="Genomic_DNA"/>
</dbReference>
<accession>A0A2K1K7N8</accession>
<dbReference type="STRING" id="3218.A0A2K1K7N8"/>
<evidence type="ECO:0000256" key="2">
    <source>
        <dbReference type="ARBA" id="ARBA00022801"/>
    </source>
</evidence>
<dbReference type="OrthoDB" id="408532at2759"/>
<dbReference type="InterPro" id="IPR036156">
    <property type="entry name" value="Beta-gal/glucu_dom_sf"/>
</dbReference>
<reference evidence="9" key="3">
    <citation type="submission" date="2020-12" db="UniProtKB">
        <authorList>
            <consortium name="EnsemblPlants"/>
        </authorList>
    </citation>
    <scope>IDENTIFICATION</scope>
</reference>
<keyword evidence="2" id="KW-0378">Hydrolase</keyword>
<keyword evidence="3" id="KW-0326">Glycosidase</keyword>
<evidence type="ECO:0000313" key="9">
    <source>
        <dbReference type="EnsemblPlants" id="Pp3c8_17060V3.1"/>
    </source>
</evidence>
<dbReference type="EnsemblPlants" id="Pp3c8_17060V3.3">
    <property type="protein sequence ID" value="Pp3c8_17060V3.3"/>
    <property type="gene ID" value="Pp3c8_17060"/>
</dbReference>
<dbReference type="InterPro" id="IPR017853">
    <property type="entry name" value="GH"/>
</dbReference>